<evidence type="ECO:0000256" key="8">
    <source>
        <dbReference type="ARBA" id="ARBA00023145"/>
    </source>
</evidence>
<dbReference type="RefSeq" id="XP_035694777.1">
    <property type="nucleotide sequence ID" value="XM_035838884.1"/>
</dbReference>
<comment type="similarity">
    <text evidence="2">Belongs to the peptidase S28 family.</text>
</comment>
<evidence type="ECO:0000256" key="11">
    <source>
        <dbReference type="ARBA" id="ARBA00023228"/>
    </source>
</evidence>
<protein>
    <recommendedName>
        <fullName evidence="15">Lysosomal Pro-X carboxypeptidase</fullName>
        <ecNumber evidence="14">3.4.16.2</ecNumber>
    </recommendedName>
    <alternativeName>
        <fullName evidence="17">Proline carboxypeptidase</fullName>
    </alternativeName>
    <alternativeName>
        <fullName evidence="16">Prolylcarboxypeptidase</fullName>
    </alternativeName>
</protein>
<evidence type="ECO:0000256" key="4">
    <source>
        <dbReference type="ARBA" id="ARBA00022645"/>
    </source>
</evidence>
<evidence type="ECO:0000256" key="15">
    <source>
        <dbReference type="ARBA" id="ARBA00073691"/>
    </source>
</evidence>
<dbReference type="SUPFAM" id="SSF53474">
    <property type="entry name" value="alpha/beta-Hydrolases"/>
    <property type="match status" value="1"/>
</dbReference>
<dbReference type="OMA" id="WITTAFE"/>
<dbReference type="PANTHER" id="PTHR11010:SF38">
    <property type="entry name" value="LYSOSOMAL PRO-X CARBOXYPEPTIDASE"/>
    <property type="match status" value="1"/>
</dbReference>
<evidence type="ECO:0000256" key="9">
    <source>
        <dbReference type="ARBA" id="ARBA00023157"/>
    </source>
</evidence>
<evidence type="ECO:0000256" key="13">
    <source>
        <dbReference type="ARBA" id="ARBA00059701"/>
    </source>
</evidence>
<proteinExistence type="inferred from homology"/>
<keyword evidence="19" id="KW-1185">Reference proteome</keyword>
<evidence type="ECO:0000256" key="6">
    <source>
        <dbReference type="ARBA" id="ARBA00022729"/>
    </source>
</evidence>
<keyword evidence="6 18" id="KW-0732">Signal</keyword>
<evidence type="ECO:0000313" key="20">
    <source>
        <dbReference type="RefSeq" id="XP_035694777.1"/>
    </source>
</evidence>
<evidence type="ECO:0000256" key="12">
    <source>
        <dbReference type="ARBA" id="ARBA00052013"/>
    </source>
</evidence>
<evidence type="ECO:0000256" key="16">
    <source>
        <dbReference type="ARBA" id="ARBA00076475"/>
    </source>
</evidence>
<dbReference type="EC" id="3.4.16.2" evidence="14"/>
<dbReference type="Gene3D" id="3.40.50.1820">
    <property type="entry name" value="alpha/beta hydrolase"/>
    <property type="match status" value="1"/>
</dbReference>
<accession>A0A9J7M549</accession>
<dbReference type="Pfam" id="PF05577">
    <property type="entry name" value="Peptidase_S28"/>
    <property type="match status" value="1"/>
</dbReference>
<feature type="signal peptide" evidence="18">
    <location>
        <begin position="1"/>
        <end position="23"/>
    </location>
</feature>
<dbReference type="Gene3D" id="1.20.120.980">
    <property type="entry name" value="Serine carboxypeptidase S28, SKS domain"/>
    <property type="match status" value="1"/>
</dbReference>
<sequence>MDDQRVLLAMLANRLLFVYVVLSQGSCSVSVSATDVPGYKTRYVEVQVDHFSFANPDTFLLRYLVNDTYFKDGGPIFFYTGNEGDIEGFVKNTGLLMEMAPRFGAMVIFAEHRYYGQSMPYGEESFKDPAHLGYLTSTQALADFAVLITRLRKTASGAANSPVFAFGGSYGGMLAAWIRMKYPHLVAGSLASAASIFQYPGITDCEAYSHVATRTFQRSAAGCPGRIRSSWDIIDDLGKTGAGLQNLTSMFRLCERLTADDMPALVDWLVNLWMIYALIDYPYPANFLTPLPAWPVKEACHLIVSNEDVLSGVAAAAKLYFNYTGQTACLDISKPYYGGLAWQYQACTEQIEPICSDGVNDMFPAIPWDLSAFSEACYERWKVRPRPHWAVTEYWGRNISAASNIIFSNGDLDPWSAGCVLKSLSDSLVAIVMEDAAHHLDLRPSNPADPPSVIKARAQEADIIEKWIQEYRAAGL</sequence>
<dbReference type="GO" id="GO:0006508">
    <property type="term" value="P:proteolysis"/>
    <property type="evidence" value="ECO:0007669"/>
    <property type="project" value="UniProtKB-KW"/>
</dbReference>
<evidence type="ECO:0000256" key="2">
    <source>
        <dbReference type="ARBA" id="ARBA00011079"/>
    </source>
</evidence>
<gene>
    <name evidence="20" type="primary">LOC118428723</name>
</gene>
<dbReference type="PANTHER" id="PTHR11010">
    <property type="entry name" value="PROTEASE S28 PRO-X CARBOXYPEPTIDASE-RELATED"/>
    <property type="match status" value="1"/>
</dbReference>
<evidence type="ECO:0000313" key="19">
    <source>
        <dbReference type="Proteomes" id="UP000001554"/>
    </source>
</evidence>
<dbReference type="GO" id="GO:0043535">
    <property type="term" value="P:regulation of blood vessel endothelial cell migration"/>
    <property type="evidence" value="ECO:0000318"/>
    <property type="project" value="GO_Central"/>
</dbReference>
<dbReference type="GO" id="GO:0005764">
    <property type="term" value="C:lysosome"/>
    <property type="evidence" value="ECO:0007669"/>
    <property type="project" value="UniProtKB-SubCell"/>
</dbReference>
<feature type="chain" id="PRO_5039931574" description="Lysosomal Pro-X carboxypeptidase" evidence="18">
    <location>
        <begin position="24"/>
        <end position="476"/>
    </location>
</feature>
<keyword evidence="9" id="KW-1015">Disulfide bond</keyword>
<evidence type="ECO:0000256" key="18">
    <source>
        <dbReference type="SAM" id="SignalP"/>
    </source>
</evidence>
<dbReference type="GO" id="GO:0008239">
    <property type="term" value="F:dipeptidyl-peptidase activity"/>
    <property type="evidence" value="ECO:0000318"/>
    <property type="project" value="GO_Central"/>
</dbReference>
<evidence type="ECO:0000256" key="5">
    <source>
        <dbReference type="ARBA" id="ARBA00022670"/>
    </source>
</evidence>
<dbReference type="GO" id="GO:0003085">
    <property type="term" value="P:negative regulation of systemic arterial blood pressure"/>
    <property type="evidence" value="ECO:0000318"/>
    <property type="project" value="GO_Central"/>
</dbReference>
<keyword evidence="7" id="KW-0378">Hydrolase</keyword>
<keyword evidence="8" id="KW-0865">Zymogen</keyword>
<keyword evidence="11" id="KW-0458">Lysosome</keyword>
<dbReference type="InterPro" id="IPR029058">
    <property type="entry name" value="AB_hydrolase_fold"/>
</dbReference>
<evidence type="ECO:0000256" key="14">
    <source>
        <dbReference type="ARBA" id="ARBA00066456"/>
    </source>
</evidence>
<reference evidence="20" key="2">
    <citation type="submission" date="2025-08" db="UniProtKB">
        <authorList>
            <consortium name="RefSeq"/>
        </authorList>
    </citation>
    <scope>IDENTIFICATION</scope>
    <source>
        <strain evidence="20">S238N-H82</strain>
        <tissue evidence="20">Testes</tissue>
    </source>
</reference>
<evidence type="ECO:0000256" key="7">
    <source>
        <dbReference type="ARBA" id="ARBA00022801"/>
    </source>
</evidence>
<dbReference type="GO" id="GO:0060055">
    <property type="term" value="P:angiogenesis involved in wound healing"/>
    <property type="evidence" value="ECO:0000318"/>
    <property type="project" value="GO_Central"/>
</dbReference>
<evidence type="ECO:0000256" key="17">
    <source>
        <dbReference type="ARBA" id="ARBA00076608"/>
    </source>
</evidence>
<dbReference type="Proteomes" id="UP000001554">
    <property type="component" value="Chromosome 13"/>
</dbReference>
<comment type="subcellular location">
    <subcellularLocation>
        <location evidence="1">Lysosome</location>
    </subcellularLocation>
</comment>
<dbReference type="OrthoDB" id="2130629at2759"/>
<dbReference type="InterPro" id="IPR008758">
    <property type="entry name" value="Peptidase_S28"/>
</dbReference>
<dbReference type="GeneID" id="118428723"/>
<dbReference type="KEGG" id="bfo:118428723"/>
<comment type="function">
    <text evidence="13">Cleaves C-terminal amino acids linked to proline in peptides such as angiotensin II, III and des-Arg9-bradykinin. This cleavage occurs at acidic pH, but enzymatic activity is retained with some substrates at neutral pH.</text>
</comment>
<reference evidence="19" key="1">
    <citation type="journal article" date="2020" name="Nat. Ecol. Evol.">
        <title>Deeply conserved synteny resolves early events in vertebrate evolution.</title>
        <authorList>
            <person name="Simakov O."/>
            <person name="Marletaz F."/>
            <person name="Yue J.X."/>
            <person name="O'Connell B."/>
            <person name="Jenkins J."/>
            <person name="Brandt A."/>
            <person name="Calef R."/>
            <person name="Tung C.H."/>
            <person name="Huang T.K."/>
            <person name="Schmutz J."/>
            <person name="Satoh N."/>
            <person name="Yu J.K."/>
            <person name="Putnam N.H."/>
            <person name="Green R.E."/>
            <person name="Rokhsar D.S."/>
        </authorList>
    </citation>
    <scope>NUCLEOTIDE SEQUENCE [LARGE SCALE GENOMIC DNA]</scope>
    <source>
        <strain evidence="19">S238N-H82</strain>
    </source>
</reference>
<keyword evidence="4" id="KW-0121">Carboxypeptidase</keyword>
<name>A0A9J7M549_BRAFL</name>
<dbReference type="FunFam" id="1.20.120.980:FF:000002">
    <property type="entry name" value="lysosomal Pro-X carboxypeptidase"/>
    <property type="match status" value="1"/>
</dbReference>
<keyword evidence="10" id="KW-0325">Glycoprotein</keyword>
<dbReference type="GO" id="GO:0004185">
    <property type="term" value="F:serine-type carboxypeptidase activity"/>
    <property type="evidence" value="ECO:0007669"/>
    <property type="project" value="UniProtKB-EC"/>
</dbReference>
<dbReference type="AlphaFoldDB" id="A0A9J7M549"/>
<comment type="subunit">
    <text evidence="3">Homodimer.</text>
</comment>
<organism evidence="19 20">
    <name type="scientific">Branchiostoma floridae</name>
    <name type="common">Florida lancelet</name>
    <name type="synonym">Amphioxus</name>
    <dbReference type="NCBI Taxonomy" id="7739"/>
    <lineage>
        <taxon>Eukaryota</taxon>
        <taxon>Metazoa</taxon>
        <taxon>Chordata</taxon>
        <taxon>Cephalochordata</taxon>
        <taxon>Leptocardii</taxon>
        <taxon>Amphioxiformes</taxon>
        <taxon>Branchiostomatidae</taxon>
        <taxon>Branchiostoma</taxon>
    </lineage>
</organism>
<comment type="catalytic activity">
    <reaction evidence="12">
        <text>Cleavage of a -Pro-|-Xaa bond to release a C-terminal amino acid.</text>
        <dbReference type="EC" id="3.4.16.2"/>
    </reaction>
</comment>
<evidence type="ECO:0000256" key="10">
    <source>
        <dbReference type="ARBA" id="ARBA00023180"/>
    </source>
</evidence>
<dbReference type="InterPro" id="IPR042269">
    <property type="entry name" value="Ser_carbopepase_S28_SKS"/>
</dbReference>
<evidence type="ECO:0000256" key="3">
    <source>
        <dbReference type="ARBA" id="ARBA00011738"/>
    </source>
</evidence>
<evidence type="ECO:0000256" key="1">
    <source>
        <dbReference type="ARBA" id="ARBA00004371"/>
    </source>
</evidence>
<keyword evidence="5" id="KW-0645">Protease</keyword>